<dbReference type="EMBL" id="VSSQ01026068">
    <property type="protein sequence ID" value="MPM74594.1"/>
    <property type="molecule type" value="Genomic_DNA"/>
</dbReference>
<accession>A0A645CCD9</accession>
<evidence type="ECO:0000256" key="1">
    <source>
        <dbReference type="SAM" id="Phobius"/>
    </source>
</evidence>
<reference evidence="2" key="1">
    <citation type="submission" date="2019-08" db="EMBL/GenBank/DDBJ databases">
        <authorList>
            <person name="Kucharzyk K."/>
            <person name="Murdoch R.W."/>
            <person name="Higgins S."/>
            <person name="Loffler F."/>
        </authorList>
    </citation>
    <scope>NUCLEOTIDE SEQUENCE</scope>
</reference>
<feature type="transmembrane region" description="Helical" evidence="1">
    <location>
        <begin position="20"/>
        <end position="38"/>
    </location>
</feature>
<gene>
    <name evidence="2" type="ORF">SDC9_121582</name>
</gene>
<comment type="caution">
    <text evidence="2">The sequence shown here is derived from an EMBL/GenBank/DDBJ whole genome shotgun (WGS) entry which is preliminary data.</text>
</comment>
<keyword evidence="1" id="KW-1133">Transmembrane helix</keyword>
<keyword evidence="1" id="KW-0812">Transmembrane</keyword>
<name>A0A645CCD9_9ZZZZ</name>
<evidence type="ECO:0000313" key="2">
    <source>
        <dbReference type="EMBL" id="MPM74594.1"/>
    </source>
</evidence>
<proteinExistence type="predicted"/>
<sequence>MFSLFTLGLDLLWRLAALDFLSLVAAGAFAIGVAHLAGHRVGAADDLRLRASRHHGKQAERQQ</sequence>
<organism evidence="2">
    <name type="scientific">bioreactor metagenome</name>
    <dbReference type="NCBI Taxonomy" id="1076179"/>
    <lineage>
        <taxon>unclassified sequences</taxon>
        <taxon>metagenomes</taxon>
        <taxon>ecological metagenomes</taxon>
    </lineage>
</organism>
<protein>
    <submittedName>
        <fullName evidence="2">Uncharacterized protein</fullName>
    </submittedName>
</protein>
<keyword evidence="1" id="KW-0472">Membrane</keyword>
<dbReference type="AlphaFoldDB" id="A0A645CCD9"/>